<sequence length="208" mass="23706">MFARLMPREGRFFESFDAVAVKAVEASRELAALMTDINQLPSRLRRIEAVEKEADTLTHGTLELLHKTFITPIDREDIHALALRLDDILDVCEAAALTVYEYDIQKLTPEAKELADLCVQATEKVREAVALISNMENAKRILELCKEIGSIEDETDVVMRGAMARLFREEPEVRQVMKMRTVYERLEDMADRCYIVATILEGIVFENA</sequence>
<gene>
    <name evidence="2" type="ORF">JY500_16600</name>
</gene>
<evidence type="ECO:0000313" key="3">
    <source>
        <dbReference type="Proteomes" id="UP000663570"/>
    </source>
</evidence>
<dbReference type="EMBL" id="CP071060">
    <property type="protein sequence ID" value="QSI76079.1"/>
    <property type="molecule type" value="Genomic_DNA"/>
</dbReference>
<evidence type="ECO:0000313" key="2">
    <source>
        <dbReference type="EMBL" id="QSI76079.1"/>
    </source>
</evidence>
<dbReference type="Proteomes" id="UP000663570">
    <property type="component" value="Chromosome"/>
</dbReference>
<accession>A0ABX7M3T4</accession>
<dbReference type="PANTHER" id="PTHR37298">
    <property type="entry name" value="UPF0111 PROTEIN YKAA"/>
    <property type="match status" value="1"/>
</dbReference>
<proteinExistence type="inferred from homology"/>
<evidence type="ECO:0000256" key="1">
    <source>
        <dbReference type="ARBA" id="ARBA00008591"/>
    </source>
</evidence>
<dbReference type="InterPro" id="IPR038078">
    <property type="entry name" value="PhoU-like_sf"/>
</dbReference>
<dbReference type="Pfam" id="PF01865">
    <property type="entry name" value="PhoU_div"/>
    <property type="match status" value="1"/>
</dbReference>
<dbReference type="InterPro" id="IPR052912">
    <property type="entry name" value="UPF0111_domain"/>
</dbReference>
<reference evidence="2 3" key="1">
    <citation type="submission" date="2021-02" db="EMBL/GenBank/DDBJ databases">
        <title>Niveibacterium changnyeongensis HC41.</title>
        <authorList>
            <person name="Kang M."/>
        </authorList>
    </citation>
    <scope>NUCLEOTIDE SEQUENCE [LARGE SCALE GENOMIC DNA]</scope>
    <source>
        <strain evidence="2 3">HC41</strain>
    </source>
</reference>
<protein>
    <submittedName>
        <fullName evidence="2">DUF47 domain-containing protein</fullName>
    </submittedName>
</protein>
<keyword evidence="3" id="KW-1185">Reference proteome</keyword>
<comment type="similarity">
    <text evidence="1">Belongs to the UPF0111 family.</text>
</comment>
<name>A0ABX7M3T4_9RHOO</name>
<dbReference type="InterPro" id="IPR018445">
    <property type="entry name" value="Put_Phosphate_transp_reg"/>
</dbReference>
<dbReference type="PANTHER" id="PTHR37298:SF1">
    <property type="entry name" value="UPF0111 PROTEIN YKAA"/>
    <property type="match status" value="1"/>
</dbReference>
<organism evidence="2 3">
    <name type="scientific">Niveibacterium microcysteis</name>
    <dbReference type="NCBI Taxonomy" id="2811415"/>
    <lineage>
        <taxon>Bacteria</taxon>
        <taxon>Pseudomonadati</taxon>
        <taxon>Pseudomonadota</taxon>
        <taxon>Betaproteobacteria</taxon>
        <taxon>Rhodocyclales</taxon>
        <taxon>Rhodocyclaceae</taxon>
        <taxon>Niveibacterium</taxon>
    </lineage>
</organism>
<dbReference type="RefSeq" id="WP_172196910.1">
    <property type="nucleotide sequence ID" value="NZ_CP071060.1"/>
</dbReference>
<dbReference type="Gene3D" id="1.20.58.220">
    <property type="entry name" value="Phosphate transport system protein phou homolog 2, domain 2"/>
    <property type="match status" value="1"/>
</dbReference>